<dbReference type="InterPro" id="IPR051081">
    <property type="entry name" value="HTH_MetalResp_TranReg"/>
</dbReference>
<dbReference type="CDD" id="cd00090">
    <property type="entry name" value="HTH_ARSR"/>
    <property type="match status" value="1"/>
</dbReference>
<dbReference type="InterPro" id="IPR036388">
    <property type="entry name" value="WH-like_DNA-bd_sf"/>
</dbReference>
<organism evidence="4 5">
    <name type="scientific">Octadecabacter temperatus</name>
    <dbReference type="NCBI Taxonomy" id="1458307"/>
    <lineage>
        <taxon>Bacteria</taxon>
        <taxon>Pseudomonadati</taxon>
        <taxon>Pseudomonadota</taxon>
        <taxon>Alphaproteobacteria</taxon>
        <taxon>Rhodobacterales</taxon>
        <taxon>Roseobacteraceae</taxon>
        <taxon>Octadecabacter</taxon>
    </lineage>
</organism>
<dbReference type="Pfam" id="PF01022">
    <property type="entry name" value="HTH_5"/>
    <property type="match status" value="1"/>
</dbReference>
<proteinExistence type="predicted"/>
<dbReference type="STRING" id="1458307.OSB_19700"/>
<dbReference type="Proteomes" id="UP000067444">
    <property type="component" value="Chromosome"/>
</dbReference>
<dbReference type="OrthoDB" id="9790747at2"/>
<evidence type="ECO:0000256" key="2">
    <source>
        <dbReference type="ARBA" id="ARBA00023125"/>
    </source>
</evidence>
<dbReference type="GO" id="GO:0003700">
    <property type="term" value="F:DNA-binding transcription factor activity"/>
    <property type="evidence" value="ECO:0007669"/>
    <property type="project" value="InterPro"/>
</dbReference>
<dbReference type="PANTHER" id="PTHR33154">
    <property type="entry name" value="TRANSCRIPTIONAL REGULATOR, ARSR FAMILY"/>
    <property type="match status" value="1"/>
</dbReference>
<dbReference type="PRINTS" id="PR00778">
    <property type="entry name" value="HTHARSR"/>
</dbReference>
<evidence type="ECO:0000313" key="4">
    <source>
        <dbReference type="EMBL" id="AKS46510.1"/>
    </source>
</evidence>
<dbReference type="SUPFAM" id="SSF46785">
    <property type="entry name" value="Winged helix' DNA-binding domain"/>
    <property type="match status" value="1"/>
</dbReference>
<protein>
    <submittedName>
        <fullName evidence="4">HTH-type transcriptional regulator</fullName>
    </submittedName>
</protein>
<dbReference type="InterPro" id="IPR001845">
    <property type="entry name" value="HTH_ArsR_DNA-bd_dom"/>
</dbReference>
<keyword evidence="2" id="KW-0238">DNA-binding</keyword>
<evidence type="ECO:0000256" key="3">
    <source>
        <dbReference type="ARBA" id="ARBA00023163"/>
    </source>
</evidence>
<dbReference type="InterPro" id="IPR036390">
    <property type="entry name" value="WH_DNA-bd_sf"/>
</dbReference>
<dbReference type="PROSITE" id="PS50987">
    <property type="entry name" value="HTH_ARSR_2"/>
    <property type="match status" value="1"/>
</dbReference>
<reference evidence="4 5" key="1">
    <citation type="journal article" date="2015" name="Genome Announc.">
        <title>Closed Genome Sequence of Octadecabacter temperatus SB1, the First Mesophilic Species of the Genus Octadecabacter.</title>
        <authorList>
            <person name="Voget S."/>
            <person name="Billerbeck S."/>
            <person name="Simon M."/>
            <person name="Daniel R."/>
        </authorList>
    </citation>
    <scope>NUCLEOTIDE SEQUENCE [LARGE SCALE GENOMIC DNA]</scope>
    <source>
        <strain evidence="4 5">SB1</strain>
    </source>
</reference>
<keyword evidence="1" id="KW-0805">Transcription regulation</keyword>
<dbReference type="RefSeq" id="WP_049834809.1">
    <property type="nucleotide sequence ID" value="NZ_CP012160.1"/>
</dbReference>
<dbReference type="KEGG" id="otm:OSB_19700"/>
<dbReference type="GO" id="GO:0003677">
    <property type="term" value="F:DNA binding"/>
    <property type="evidence" value="ECO:0007669"/>
    <property type="project" value="UniProtKB-KW"/>
</dbReference>
<dbReference type="Gene3D" id="1.10.10.10">
    <property type="entry name" value="Winged helix-like DNA-binding domain superfamily/Winged helix DNA-binding domain"/>
    <property type="match status" value="1"/>
</dbReference>
<sequence length="103" mass="11389">MTYESALTALGDPTRRKIFEALWSAPSTVSDLAKGQSVSRPAVSQHLKVLEAANMVSVTPQGRSRLYAVRPEGLDGLRSYIDRFWGDVLGAYGAEVRRRTLKH</sequence>
<evidence type="ECO:0000256" key="1">
    <source>
        <dbReference type="ARBA" id="ARBA00023015"/>
    </source>
</evidence>
<gene>
    <name evidence="4" type="ORF">OSB_19700</name>
</gene>
<name>A0A0K0Y6G8_9RHOB</name>
<dbReference type="EMBL" id="CP012160">
    <property type="protein sequence ID" value="AKS46510.1"/>
    <property type="molecule type" value="Genomic_DNA"/>
</dbReference>
<keyword evidence="3" id="KW-0804">Transcription</keyword>
<dbReference type="NCBIfam" id="NF033788">
    <property type="entry name" value="HTH_metalloreg"/>
    <property type="match status" value="1"/>
</dbReference>
<keyword evidence="5" id="KW-1185">Reference proteome</keyword>
<accession>A0A0K0Y6G8</accession>
<dbReference type="InterPro" id="IPR011991">
    <property type="entry name" value="ArsR-like_HTH"/>
</dbReference>
<evidence type="ECO:0000313" key="5">
    <source>
        <dbReference type="Proteomes" id="UP000067444"/>
    </source>
</evidence>
<dbReference type="PANTHER" id="PTHR33154:SF33">
    <property type="entry name" value="TRANSCRIPTIONAL REPRESSOR SDPR"/>
    <property type="match status" value="1"/>
</dbReference>
<dbReference type="AlphaFoldDB" id="A0A0K0Y6G8"/>
<dbReference type="SMART" id="SM00418">
    <property type="entry name" value="HTH_ARSR"/>
    <property type="match status" value="1"/>
</dbReference>